<dbReference type="Pfam" id="PF03807">
    <property type="entry name" value="F420_oxidored"/>
    <property type="match status" value="1"/>
</dbReference>
<accession>A0ABU7H5L8</accession>
<sequence>MRIGIIGAGFIGRAMGELAVNNGCEVMLSNSRGPETLTSIKTDLGCQVGTLEQAACFGELVLLAIPFNRYRDLPAHVFADRVVLDAGNYYPQRDGQIVALDSRHTTTSEMLARHLDGARVVKAFNAILARDLVADARPAGSAWRRALPIAGDDAQAKQVVSALHERFGYDVIDAGALVEGRRFERARPAYCRRLDSAGLRAALADEGPDQAEGAWRE</sequence>
<evidence type="ECO:0000313" key="3">
    <source>
        <dbReference type="EMBL" id="MEE1886612.1"/>
    </source>
</evidence>
<proteinExistence type="predicted"/>
<name>A0ABU7H5L8_9PSED</name>
<organism evidence="3 4">
    <name type="scientific">Pseudomonas carassii</name>
    <dbReference type="NCBI Taxonomy" id="3115855"/>
    <lineage>
        <taxon>Bacteria</taxon>
        <taxon>Pseudomonadati</taxon>
        <taxon>Pseudomonadota</taxon>
        <taxon>Gammaproteobacteria</taxon>
        <taxon>Pseudomonadales</taxon>
        <taxon>Pseudomonadaceae</taxon>
        <taxon>Pseudomonas</taxon>
    </lineage>
</organism>
<dbReference type="EMBL" id="JAZDCT010000003">
    <property type="protein sequence ID" value="MEE1886612.1"/>
    <property type="molecule type" value="Genomic_DNA"/>
</dbReference>
<dbReference type="SUPFAM" id="SSF51735">
    <property type="entry name" value="NAD(P)-binding Rossmann-fold domains"/>
    <property type="match status" value="1"/>
</dbReference>
<keyword evidence="4" id="KW-1185">Reference proteome</keyword>
<dbReference type="InterPro" id="IPR028939">
    <property type="entry name" value="P5C_Rdtase_cat_N"/>
</dbReference>
<evidence type="ECO:0000313" key="4">
    <source>
        <dbReference type="Proteomes" id="UP001354227"/>
    </source>
</evidence>
<feature type="domain" description="Pyrroline-5-carboxylate reductase catalytic N-terminal" evidence="2">
    <location>
        <begin position="2"/>
        <end position="88"/>
    </location>
</feature>
<evidence type="ECO:0000259" key="2">
    <source>
        <dbReference type="Pfam" id="PF03807"/>
    </source>
</evidence>
<gene>
    <name evidence="3" type="ORF">V0R62_02990</name>
</gene>
<comment type="caution">
    <text evidence="3">The sequence shown here is derived from an EMBL/GenBank/DDBJ whole genome shotgun (WGS) entry which is preliminary data.</text>
</comment>
<dbReference type="RefSeq" id="WP_330102674.1">
    <property type="nucleotide sequence ID" value="NZ_JAZDCT010000003.1"/>
</dbReference>
<dbReference type="InterPro" id="IPR036291">
    <property type="entry name" value="NAD(P)-bd_dom_sf"/>
</dbReference>
<reference evidence="3" key="1">
    <citation type="submission" date="2024-01" db="EMBL/GenBank/DDBJ databases">
        <title>Unpublished Manusciprt.</title>
        <authorList>
            <person name="Duman M."/>
            <person name="Valdes E.G."/>
            <person name="Ajmi N."/>
            <person name="Altun S."/>
            <person name="Saticioglu I.B."/>
        </authorList>
    </citation>
    <scope>NUCLEOTIDE SEQUENCE</scope>
    <source>
        <strain evidence="3">137P</strain>
    </source>
</reference>
<dbReference type="Proteomes" id="UP001354227">
    <property type="component" value="Unassembled WGS sequence"/>
</dbReference>
<dbReference type="InterPro" id="IPR051267">
    <property type="entry name" value="STEAP_metalloreductase"/>
</dbReference>
<dbReference type="PANTHER" id="PTHR14239">
    <property type="entry name" value="DUDULIN-RELATED"/>
    <property type="match status" value="1"/>
</dbReference>
<protein>
    <submittedName>
        <fullName evidence="3">NAD(P)-binding domain-containing protein</fullName>
    </submittedName>
</protein>
<evidence type="ECO:0000256" key="1">
    <source>
        <dbReference type="ARBA" id="ARBA00023002"/>
    </source>
</evidence>
<keyword evidence="1" id="KW-0560">Oxidoreductase</keyword>
<dbReference type="Gene3D" id="3.40.50.720">
    <property type="entry name" value="NAD(P)-binding Rossmann-like Domain"/>
    <property type="match status" value="1"/>
</dbReference>